<dbReference type="FunFam" id="3.40.50.980:FF:000001">
    <property type="entry name" value="Non-ribosomal peptide synthetase"/>
    <property type="match status" value="2"/>
</dbReference>
<dbReference type="GO" id="GO:0044550">
    <property type="term" value="P:secondary metabolite biosynthetic process"/>
    <property type="evidence" value="ECO:0007669"/>
    <property type="project" value="UniProtKB-ARBA"/>
</dbReference>
<dbReference type="CDD" id="cd19534">
    <property type="entry name" value="E_NRPS"/>
    <property type="match status" value="1"/>
</dbReference>
<evidence type="ECO:0000259" key="5">
    <source>
        <dbReference type="PROSITE" id="PS50075"/>
    </source>
</evidence>
<evidence type="ECO:0000256" key="3">
    <source>
        <dbReference type="ARBA" id="ARBA00022450"/>
    </source>
</evidence>
<dbReference type="Gene3D" id="3.30.559.10">
    <property type="entry name" value="Chloramphenicol acetyltransferase-like domain"/>
    <property type="match status" value="3"/>
</dbReference>
<keyword evidence="3" id="KW-0596">Phosphopantetheine</keyword>
<dbReference type="GO" id="GO:0003824">
    <property type="term" value="F:catalytic activity"/>
    <property type="evidence" value="ECO:0007669"/>
    <property type="project" value="InterPro"/>
</dbReference>
<dbReference type="FunFam" id="3.30.559.10:FF:000012">
    <property type="entry name" value="Non-ribosomal peptide synthetase"/>
    <property type="match status" value="1"/>
</dbReference>
<dbReference type="SUPFAM" id="SSF47336">
    <property type="entry name" value="ACP-like"/>
    <property type="match status" value="2"/>
</dbReference>
<dbReference type="FunFam" id="3.30.300.30:FF:000010">
    <property type="entry name" value="Enterobactin synthetase component F"/>
    <property type="match status" value="1"/>
</dbReference>
<keyword evidence="4" id="KW-0597">Phosphoprotein</keyword>
<comment type="cofactor">
    <cofactor evidence="1">
        <name>pantetheine 4'-phosphate</name>
        <dbReference type="ChEBI" id="CHEBI:47942"/>
    </cofactor>
</comment>
<dbReference type="Pfam" id="PF00550">
    <property type="entry name" value="PP-binding"/>
    <property type="match status" value="2"/>
</dbReference>
<dbReference type="InterPro" id="IPR020806">
    <property type="entry name" value="PKS_PP-bd"/>
</dbReference>
<dbReference type="SUPFAM" id="SSF52777">
    <property type="entry name" value="CoA-dependent acyltransferases"/>
    <property type="match status" value="6"/>
</dbReference>
<organism evidence="6 7">
    <name type="scientific">Pseudomonas putida S13.1.2</name>
    <dbReference type="NCBI Taxonomy" id="1384061"/>
    <lineage>
        <taxon>Bacteria</taxon>
        <taxon>Pseudomonadati</taxon>
        <taxon>Pseudomonadota</taxon>
        <taxon>Gammaproteobacteria</taxon>
        <taxon>Pseudomonadales</taxon>
        <taxon>Pseudomonadaceae</taxon>
        <taxon>Pseudomonas</taxon>
    </lineage>
</organism>
<dbReference type="PROSITE" id="PS00455">
    <property type="entry name" value="AMP_BINDING"/>
    <property type="match status" value="2"/>
</dbReference>
<dbReference type="Pfam" id="PF13193">
    <property type="entry name" value="AMP-binding_C"/>
    <property type="match status" value="1"/>
</dbReference>
<name>A0AAU8SDL5_PSEPU</name>
<dbReference type="SMART" id="SM00823">
    <property type="entry name" value="PKS_PP"/>
    <property type="match status" value="2"/>
</dbReference>
<dbReference type="Pfam" id="PF00668">
    <property type="entry name" value="Condensation"/>
    <property type="match status" value="3"/>
</dbReference>
<dbReference type="PANTHER" id="PTHR45398">
    <property type="match status" value="1"/>
</dbReference>
<dbReference type="Proteomes" id="UP000033260">
    <property type="component" value="Chromosome"/>
</dbReference>
<dbReference type="InterPro" id="IPR025110">
    <property type="entry name" value="AMP-bd_C"/>
</dbReference>
<dbReference type="Gene3D" id="3.30.300.30">
    <property type="match status" value="2"/>
</dbReference>
<dbReference type="InterPro" id="IPR009081">
    <property type="entry name" value="PP-bd_ACP"/>
</dbReference>
<dbReference type="InterPro" id="IPR023213">
    <property type="entry name" value="CAT-like_dom_sf"/>
</dbReference>
<accession>A0AAU8SDL5</accession>
<dbReference type="Gene3D" id="3.40.50.980">
    <property type="match status" value="2"/>
</dbReference>
<dbReference type="Gene3D" id="1.10.1200.10">
    <property type="entry name" value="ACP-like"/>
    <property type="match status" value="2"/>
</dbReference>
<dbReference type="FunFam" id="1.10.1200.10:FF:000005">
    <property type="entry name" value="Nonribosomal peptide synthetase 1"/>
    <property type="match status" value="2"/>
</dbReference>
<dbReference type="GO" id="GO:0031177">
    <property type="term" value="F:phosphopantetheine binding"/>
    <property type="evidence" value="ECO:0007669"/>
    <property type="project" value="InterPro"/>
</dbReference>
<reference evidence="6 7" key="1">
    <citation type="submission" date="2015-02" db="EMBL/GenBank/DDBJ databases">
        <title>Complete Genome Sequencing of Pseudomonas putida S13.1.2.</title>
        <authorList>
            <person name="Chong T.M."/>
            <person name="Chan K.G."/>
            <person name="Dessaux Y."/>
        </authorList>
    </citation>
    <scope>NUCLEOTIDE SEQUENCE [LARGE SCALE GENOMIC DNA]</scope>
    <source>
        <strain evidence="6 7">S13.1.2</strain>
    </source>
</reference>
<dbReference type="PROSITE" id="PS50075">
    <property type="entry name" value="CARRIER"/>
    <property type="match status" value="2"/>
</dbReference>
<evidence type="ECO:0000256" key="1">
    <source>
        <dbReference type="ARBA" id="ARBA00001957"/>
    </source>
</evidence>
<dbReference type="NCBIfam" id="NF003417">
    <property type="entry name" value="PRK04813.1"/>
    <property type="match status" value="2"/>
</dbReference>
<dbReference type="InterPro" id="IPR042099">
    <property type="entry name" value="ANL_N_sf"/>
</dbReference>
<dbReference type="NCBIfam" id="TIGR01733">
    <property type="entry name" value="AA-adenyl-dom"/>
    <property type="match status" value="2"/>
</dbReference>
<feature type="domain" description="Carrier" evidence="5">
    <location>
        <begin position="990"/>
        <end position="1064"/>
    </location>
</feature>
<evidence type="ECO:0000313" key="6">
    <source>
        <dbReference type="EMBL" id="AJQ51120.1"/>
    </source>
</evidence>
<dbReference type="InterPro" id="IPR036736">
    <property type="entry name" value="ACP-like_sf"/>
</dbReference>
<dbReference type="RefSeq" id="WP_033692720.1">
    <property type="nucleotide sequence ID" value="NZ_CP010979.1"/>
</dbReference>
<dbReference type="InterPro" id="IPR010060">
    <property type="entry name" value="NRPS_synth"/>
</dbReference>
<dbReference type="CDD" id="cd05930">
    <property type="entry name" value="A_NRPS"/>
    <property type="match status" value="2"/>
</dbReference>
<dbReference type="InterPro" id="IPR000873">
    <property type="entry name" value="AMP-dep_synth/lig_dom"/>
</dbReference>
<feature type="domain" description="Carrier" evidence="5">
    <location>
        <begin position="2482"/>
        <end position="2557"/>
    </location>
</feature>
<sequence length="2587" mass="281836">MDMTTAQRIAKRFVTLPVDQRRQILDKLAASGQSFRLLPIVPASEGMERIPLSYAQQRLLFLWQLAPQSAAYNVPCAVRLRGALDEPALRASFKAMLARHEVLRTHFASDDGVFHQVIEAAPELPLVTVQVTEAELDEQVRAQFEEPFDLLTGPLLRIRLWRLAEDDHVLTLCMHHIISDGWSAEVMVREFAEGYAAALEARASNLPALPIQYADYALWQRAWLEAGEGERQLAYWKDQLGDEQPLLALPADHPRPAQPSHRGGQVYLTVDPQLAAGLKQLARQGGFTLFMLVLAAAGVTLSRFSGQGDIRIGTPNAGRNRKEVEGLVGFFINTQVIRLGIDERQSFRQLLEQVKQTVAGAQSHQDLPFEQLVEALAPERSLAVNPLFQFKLNQNVGADATAEGPAQRLHGLEVSGYGAGADEARFDLALDFTETESGIEGYFTYARDLFEAPTIERLNQAFGEVLRAMVRAPEQALLAQPVTPASAAPESPMAFPCADMLALWRQGLAAGGVGPALQQGEQVLGYAQLDTESNRLAHYLGELGVLPGNVVGLCLERSIEWAVSWLAILKCGAACLPLDPAQPAQRLRQLARDSGAVRVIGQVSLDNGLDYDSATWAHCSADAPSVQLHPTQPAYVIYTSGSTGQPKGVVISHGALADYVQGVQVHLQGAPGVSMALVSTPAADLGHTQLFGALASGSLLHLVPQACAFDPDRFAAYMSEHRIDVLKLVPSHLQGLLQAANPADVLPARLLVLGGERCDWALAERIRSLKPACRLLNHYGPTETTVGVLAHPLAEVLPGYDSVPLGAPLPNAQVQILDAWLQPVAEGVAGELYLGGPGVAQGYLGHAALTAERFVPAADGARCYRSGDRARLDRGRVVFLGRNDDQVKIRGYRVELGELAQALRALEGVEDAVVQALPMDNDPSRLQLLAWCVAPDRTAQSLKDDLQKRLPEALVPAQIVLLERLPVTGNGKLDKRALPMPGAQQAGFVAPSGEAEETLARIWGEVLKVERVGAEDNFFELGGDSILSLQIIARAKRQGWKITPKQLFEAQTVARLAQLAKPIAAKPAAPAPVVNVREGRVPLVPAQARFFDSEVVARHHWNQSILLTPNQVLDDAALARALDAVVEQHDALNLAFSEQEGQWHAEFTVAAPGNRLWRRKVGSFDELPALADEAQRSLDLSRGELLRAVLFEDLAGAQRLLLIVHHLVVDGVSWRVLLEDLQAAYQQQPLAPRTTAIKEWAERLQSYAAAPTLLAQREHWEQALDDGLSALLAKGDVVTVGEPLVTRLSNQQTQRLLKAAPAAYRTQVNDLLLAALAEAVRRFSGESAVSVMLEGHGREDLFDGLDLTRTLGWFTSLFPVRLSAGETLDATLKTVKEQLRATPERGVGYGVLRYLADPATRAALCARPQPRLVFNYLGQFDGSFDRQQGSLFTPAAEASGTARCPASPAAPVVSIDGQVYNGELNLSWSFSPALFDARAVQALAAHYQQALEAIIEHCANGVGSAITPSDVPLAGLSQAQLDRLTVPAAAIEDVYPLSPMQHGMLFHTLLGQDGEAYLNQMRVDVSGLDVERLRAAWQATVDAHDVLRSSFVSTEPHPVQVIRRELKVPLFELDWRAQPDQAGTLDQWAREDRRAGFDMACGPLMRLTLIRITDDTWHMVYTSHHLLMDGWSSTRLQAEVLQRYAGLAVGAPTARYRDYIQWLGQQDVAADEAFWKTQTAPLAEPTRLGAASAGKQASTHGEHHQVFDAEVLARLEGFARQERVTLNTLVQSAWLLVLQAFTGEDCVAFGATVAGRPMGLPGIEEQLGLFINTLPVVASPAPQTRVGEWLRAVQDQNLALREHEHSPLADIQRWAGHAGEPLFDSLLVFENYPLAEALAQGAPGGLHFGELENQEQTNYPLTLVVGVVQVMGIRYAFDERYFDIARVERLAQCLHEVLHGLMADANRSIGTIALLDEARQAERLADWNRADAWQAGHGCIHQCFEQQVLRTPHATALVCGDQRMTYQTLERRANQVAHHLIALGVGPQVLVGIAVERSLDMLVGLLAILKAGGAYVPLDPDYPAERLEHMIQDSGVSLVLTHMGLDAWLPLGLGVRGLLLEEAGRECSELPPPQRTVPGNLAYVIYTSGSTGRPKGAGVRHDSFVNLMAWFAGTCQLSAQDKVLLVSSYSFDLTQKNLFAILCAGGELHLPAPGYDPQAFRKAVASEGITVLNCAPSAFVPMLEPLDRSLDSLRHVLLGGEPVKTHELEGWLRHPGNRAKLHNSYGPTECTDVVIEEVLEAPQILARATMLTGRPVPGAAIQLLGANGQWAEAGMIGEIHIAGACVGEGYWRQPALTAERFVPDEWADGGRCYRTGDLARYDEQGVIDYVGRRDHQVKLRGLRIELGEIEARLRGCAEVREAVVLALDSTIGAQLVAYMVPHAAAGDISARVRHELAQALPGFMVPNHWVLLEALPLNPNGKLDRKALPAPDLTIGRPAYEAPVTELGHSLAQMWSDVLKVDQVGLADDFFELGGHSLLVMQIIVRVRSQLGREIAMAELFECSRFGDFVDRLAAMAGQGDDLQDELTKSLEALKRLSKEEIDELTS</sequence>
<proteinExistence type="inferred from homology"/>
<dbReference type="InterPro" id="IPR020845">
    <property type="entry name" value="AMP-binding_CS"/>
</dbReference>
<dbReference type="NCBIfam" id="TIGR01720">
    <property type="entry name" value="NRPS-para261"/>
    <property type="match status" value="1"/>
</dbReference>
<dbReference type="InterPro" id="IPR010071">
    <property type="entry name" value="AA_adenyl_dom"/>
</dbReference>
<gene>
    <name evidence="6" type="ORF">N805_01325</name>
</gene>
<dbReference type="Gene3D" id="3.40.50.12780">
    <property type="entry name" value="N-terminal domain of ligase-like"/>
    <property type="match status" value="1"/>
</dbReference>
<dbReference type="InterPro" id="IPR045851">
    <property type="entry name" value="AMP-bd_C_sf"/>
</dbReference>
<dbReference type="CDD" id="cd19543">
    <property type="entry name" value="DCL_NRPS"/>
    <property type="match status" value="1"/>
</dbReference>
<dbReference type="Gene3D" id="2.30.38.10">
    <property type="entry name" value="Luciferase, Domain 3"/>
    <property type="match status" value="1"/>
</dbReference>
<dbReference type="Gene3D" id="3.30.559.30">
    <property type="entry name" value="Nonribosomal peptide synthetase, condensation domain"/>
    <property type="match status" value="3"/>
</dbReference>
<dbReference type="EMBL" id="CP010979">
    <property type="protein sequence ID" value="AJQ51120.1"/>
    <property type="molecule type" value="Genomic_DNA"/>
</dbReference>
<dbReference type="PROSITE" id="PS00012">
    <property type="entry name" value="PHOSPHOPANTETHEINE"/>
    <property type="match status" value="2"/>
</dbReference>
<dbReference type="SUPFAM" id="SSF56801">
    <property type="entry name" value="Acetyl-CoA synthetase-like"/>
    <property type="match status" value="2"/>
</dbReference>
<dbReference type="PANTHER" id="PTHR45398:SF1">
    <property type="entry name" value="ENZYME, PUTATIVE (JCVI)-RELATED"/>
    <property type="match status" value="1"/>
</dbReference>
<dbReference type="CDD" id="cd19531">
    <property type="entry name" value="LCL_NRPS-like"/>
    <property type="match status" value="1"/>
</dbReference>
<evidence type="ECO:0000313" key="7">
    <source>
        <dbReference type="Proteomes" id="UP000033260"/>
    </source>
</evidence>
<evidence type="ECO:0000256" key="2">
    <source>
        <dbReference type="ARBA" id="ARBA00006432"/>
    </source>
</evidence>
<dbReference type="InterPro" id="IPR001242">
    <property type="entry name" value="Condensation_dom"/>
</dbReference>
<evidence type="ECO:0000256" key="4">
    <source>
        <dbReference type="ARBA" id="ARBA00022553"/>
    </source>
</evidence>
<protein>
    <submittedName>
        <fullName evidence="6">Peptide synthetase</fullName>
    </submittedName>
</protein>
<comment type="similarity">
    <text evidence="2">Belongs to the ATP-dependent AMP-binding enzyme family.</text>
</comment>
<dbReference type="Pfam" id="PF00501">
    <property type="entry name" value="AMP-binding"/>
    <property type="match status" value="2"/>
</dbReference>
<dbReference type="InterPro" id="IPR006162">
    <property type="entry name" value="Ppantetheine_attach_site"/>
</dbReference>